<dbReference type="AlphaFoldDB" id="A0AAW7SYF2"/>
<gene>
    <name evidence="1" type="ORF">QZM33_09285</name>
</gene>
<sequence>MSNHTSEMLNTIDAGKATLDAARPLPQHTVASLREKLLLEWTYHSNGHCQLGGCK</sequence>
<comment type="caution">
    <text evidence="1">The sequence shown here is derived from an EMBL/GenBank/DDBJ whole genome shotgun (WGS) entry which is preliminary data.</text>
</comment>
<evidence type="ECO:0000313" key="1">
    <source>
        <dbReference type="EMBL" id="MDN7795145.1"/>
    </source>
</evidence>
<dbReference type="RefSeq" id="WP_232356033.1">
    <property type="nucleotide sequence ID" value="NZ_JAEDWX010000012.1"/>
</dbReference>
<organism evidence="1 2">
    <name type="scientific">Burkholderia vietnamiensis</name>
    <dbReference type="NCBI Taxonomy" id="60552"/>
    <lineage>
        <taxon>Bacteria</taxon>
        <taxon>Pseudomonadati</taxon>
        <taxon>Pseudomonadota</taxon>
        <taxon>Betaproteobacteria</taxon>
        <taxon>Burkholderiales</taxon>
        <taxon>Burkholderiaceae</taxon>
        <taxon>Burkholderia</taxon>
        <taxon>Burkholderia cepacia complex</taxon>
    </lineage>
</organism>
<reference evidence="1" key="1">
    <citation type="submission" date="2023-07" db="EMBL/GenBank/DDBJ databases">
        <title>A collection of bacterial strains from the Burkholderia cepacia Research Laboratory and Repository.</title>
        <authorList>
            <person name="Lipuma J."/>
            <person name="Spilker T."/>
            <person name="Caverly L."/>
        </authorList>
    </citation>
    <scope>NUCLEOTIDE SEQUENCE</scope>
    <source>
        <strain evidence="1">AU44268</strain>
    </source>
</reference>
<dbReference type="Proteomes" id="UP001171620">
    <property type="component" value="Unassembled WGS sequence"/>
</dbReference>
<evidence type="ECO:0000313" key="2">
    <source>
        <dbReference type="Proteomes" id="UP001171620"/>
    </source>
</evidence>
<protein>
    <submittedName>
        <fullName evidence="1">Uncharacterized protein</fullName>
    </submittedName>
</protein>
<accession>A0AAW7SYF2</accession>
<name>A0AAW7SYF2_BURVI</name>
<proteinExistence type="predicted"/>
<dbReference type="EMBL" id="JAUJRV010000005">
    <property type="protein sequence ID" value="MDN7795145.1"/>
    <property type="molecule type" value="Genomic_DNA"/>
</dbReference>